<dbReference type="Pfam" id="PF02958">
    <property type="entry name" value="EcKL"/>
    <property type="match status" value="1"/>
</dbReference>
<dbReference type="SUPFAM" id="SSF56112">
    <property type="entry name" value="Protein kinase-like (PK-like)"/>
    <property type="match status" value="1"/>
</dbReference>
<feature type="domain" description="CHK kinase-like" evidence="1">
    <location>
        <begin position="130"/>
        <end position="322"/>
    </location>
</feature>
<evidence type="ECO:0000313" key="2">
    <source>
        <dbReference type="Proteomes" id="UP000515162"/>
    </source>
</evidence>
<dbReference type="Proteomes" id="UP000515162">
    <property type="component" value="Chromosome 3R"/>
</dbReference>
<dbReference type="PANTHER" id="PTHR11012:SF6">
    <property type="entry name" value="CHK DOMAIN OV1-RELATED"/>
    <property type="match status" value="1"/>
</dbReference>
<dbReference type="CTD" id="43067"/>
<gene>
    <name evidence="3" type="primary">LOC117145465</name>
</gene>
<proteinExistence type="predicted"/>
<dbReference type="AlphaFoldDB" id="A0A6P8KH58"/>
<reference evidence="3" key="1">
    <citation type="submission" date="2025-08" db="UniProtKB">
        <authorList>
            <consortium name="RefSeq"/>
        </authorList>
    </citation>
    <scope>IDENTIFICATION</scope>
    <source>
        <strain evidence="3">Mau12</strain>
        <tissue evidence="3">Whole Body</tissue>
    </source>
</reference>
<dbReference type="InterPro" id="IPR015897">
    <property type="entry name" value="CHK_kinase-like"/>
</dbReference>
<dbReference type="GeneID" id="117145465"/>
<dbReference type="SMART" id="SM00587">
    <property type="entry name" value="CHK"/>
    <property type="match status" value="1"/>
</dbReference>
<dbReference type="PANTHER" id="PTHR11012">
    <property type="entry name" value="PROTEIN KINASE-LIKE DOMAIN-CONTAINING"/>
    <property type="match status" value="1"/>
</dbReference>
<keyword evidence="2" id="KW-1185">Reference proteome</keyword>
<name>A0A6P8KH58_DROMA</name>
<protein>
    <submittedName>
        <fullName evidence="3">Uncharacterized protein LOC117145465</fullName>
    </submittedName>
</protein>
<sequence>MASGKIPDWVTAELFEDVLKSSVDGYSKVRNFKAEMGSAAGDNYATIMLRVNIEVELQDGTTKEVSYMVKLPHQMEIYKEMMKHTNIFEIERTMYNLVVPEMEALYKAAGVKVTFGAQSYELKNAQTEYIALEDLCIKGFKNANRLEGLDQAHTERVLRKLAQWHAATAVRVATKGQYPEIVLRGFFKEENRPMMNDMMNGMGQVFVKCCSTYEGNEAYIEQVKALKSVMIDELFKMCVVDPTEFNALNHGDSWSNNIMFQYDESGKIKEVYMVDFQVSKYGTVAQDLLYFLISSTRLEDKLSKFDYYIKVYHDNLVEHLKILKYSKPLPSLRDIHKSLYKYGTFAYSVATGVMAAVLVDPTENANFENFVGDTAEGVDFQMKMYNNPRYRKHMQAILPWLLNRGALDIN</sequence>
<dbReference type="RefSeq" id="XP_033167027.1">
    <property type="nucleotide sequence ID" value="XM_033311136.1"/>
</dbReference>
<evidence type="ECO:0000259" key="1">
    <source>
        <dbReference type="SMART" id="SM00587"/>
    </source>
</evidence>
<evidence type="ECO:0000313" key="3">
    <source>
        <dbReference type="RefSeq" id="XP_033167027.1"/>
    </source>
</evidence>
<dbReference type="Gene3D" id="3.90.1200.10">
    <property type="match status" value="1"/>
</dbReference>
<organism evidence="2 3">
    <name type="scientific">Drosophila mauritiana</name>
    <name type="common">Fruit fly</name>
    <dbReference type="NCBI Taxonomy" id="7226"/>
    <lineage>
        <taxon>Eukaryota</taxon>
        <taxon>Metazoa</taxon>
        <taxon>Ecdysozoa</taxon>
        <taxon>Arthropoda</taxon>
        <taxon>Hexapoda</taxon>
        <taxon>Insecta</taxon>
        <taxon>Pterygota</taxon>
        <taxon>Neoptera</taxon>
        <taxon>Endopterygota</taxon>
        <taxon>Diptera</taxon>
        <taxon>Brachycera</taxon>
        <taxon>Muscomorpha</taxon>
        <taxon>Ephydroidea</taxon>
        <taxon>Drosophilidae</taxon>
        <taxon>Drosophila</taxon>
        <taxon>Sophophora</taxon>
    </lineage>
</organism>
<dbReference type="InterPro" id="IPR011009">
    <property type="entry name" value="Kinase-like_dom_sf"/>
</dbReference>
<accession>A0A6P8KH58</accession>
<dbReference type="InterPro" id="IPR004119">
    <property type="entry name" value="EcKL"/>
</dbReference>